<dbReference type="InterPro" id="IPR029058">
    <property type="entry name" value="AB_hydrolase_fold"/>
</dbReference>
<feature type="domain" description="AB hydrolase-1" evidence="5">
    <location>
        <begin position="106"/>
        <end position="311"/>
    </location>
</feature>
<dbReference type="AlphaFoldDB" id="A0A918E0M1"/>
<dbReference type="SUPFAM" id="SSF53474">
    <property type="entry name" value="alpha/beta-Hydrolases"/>
    <property type="match status" value="1"/>
</dbReference>
<reference evidence="7" key="1">
    <citation type="journal article" date="2014" name="Int. J. Syst. Evol. Microbiol.">
        <title>Complete genome sequence of Corynebacterium casei LMG S-19264T (=DSM 44701T), isolated from a smear-ripened cheese.</title>
        <authorList>
            <consortium name="US DOE Joint Genome Institute (JGI-PGF)"/>
            <person name="Walter F."/>
            <person name="Albersmeier A."/>
            <person name="Kalinowski J."/>
            <person name="Ruckert C."/>
        </authorList>
    </citation>
    <scope>NUCLEOTIDE SEQUENCE</scope>
    <source>
        <strain evidence="7">CGMCC 4.7201</strain>
    </source>
</reference>
<proteinExistence type="inferred from homology"/>
<evidence type="ECO:0000256" key="2">
    <source>
        <dbReference type="ARBA" id="ARBA00022729"/>
    </source>
</evidence>
<dbReference type="PANTHER" id="PTHR43248:SF29">
    <property type="entry name" value="TRIPEPTIDYL AMINOPEPTIDASE"/>
    <property type="match status" value="1"/>
</dbReference>
<dbReference type="Proteomes" id="UP000641932">
    <property type="component" value="Unassembled WGS sequence"/>
</dbReference>
<dbReference type="GO" id="GO:0016787">
    <property type="term" value="F:hydrolase activity"/>
    <property type="evidence" value="ECO:0007669"/>
    <property type="project" value="UniProtKB-KW"/>
</dbReference>
<protein>
    <submittedName>
        <fullName evidence="7">Peptidase</fullName>
    </submittedName>
</protein>
<evidence type="ECO:0000259" key="5">
    <source>
        <dbReference type="Pfam" id="PF00561"/>
    </source>
</evidence>
<dbReference type="PROSITE" id="PS51257">
    <property type="entry name" value="PROKAR_LIPOPROTEIN"/>
    <property type="match status" value="1"/>
</dbReference>
<dbReference type="InterPro" id="IPR013595">
    <property type="entry name" value="Pept_S33_TAP-like_C"/>
</dbReference>
<dbReference type="RefSeq" id="WP_189134953.1">
    <property type="nucleotide sequence ID" value="NZ_BMMS01000034.1"/>
</dbReference>
<evidence type="ECO:0000259" key="6">
    <source>
        <dbReference type="Pfam" id="PF08386"/>
    </source>
</evidence>
<evidence type="ECO:0000256" key="1">
    <source>
        <dbReference type="ARBA" id="ARBA00010088"/>
    </source>
</evidence>
<keyword evidence="8" id="KW-1185">Reference proteome</keyword>
<dbReference type="InterPro" id="IPR000073">
    <property type="entry name" value="AB_hydrolase_1"/>
</dbReference>
<dbReference type="Pfam" id="PF08386">
    <property type="entry name" value="Abhydrolase_4"/>
    <property type="match status" value="1"/>
</dbReference>
<dbReference type="InterPro" id="IPR051601">
    <property type="entry name" value="Serine_prot/Carboxylest_S33"/>
</dbReference>
<sequence length="518" mass="54697">MRTGALAATALLVATAVSACNGDGTDASASDPIARLAAQKIAWKACAAPTPLQGGRGRPAPMADGTRWECGTMSVPLDWVNPDGKLIRLALIRARAKDADQRIGSLVFNFGGPGGSGVTTLPLAAKDQYKKLHERYDLVSFDPRGVGASAPVHCLGDKARDLMSATTDGTPDNAEEMALALAANAASVKACRKNSGDVLPHVDTASAARDMDLLRQVLGDDKLHYFGTSYGTELGAVYAHLFPKNVGRAVLDAVMDPTQGPEERLQVKVKSFQVAFEHFMTACAKTDGDSCPTGPDPKRGTEKITDLLERLDSKPLPTKSGRELTQEHARGAIGIAMFSKDFWAPLKKGLLEAQEHGTGNILLALSDMGAGRSPQGHYSNMGDANTAVLCADEKQRLPDAYAKSKVPEYRAVSPVFGESMAWSLSMCTGWPVEGKWEHPPVSAKGSAPIVLVGTTSDPATPFEGTRHMAEALGKDVAVTITNKGDGHGGYGKGKCVTKAVDTYLLDGTLPKEGTVCER</sequence>
<comment type="similarity">
    <text evidence="1">Belongs to the peptidase S33 family.</text>
</comment>
<evidence type="ECO:0000313" key="7">
    <source>
        <dbReference type="EMBL" id="GGO97618.1"/>
    </source>
</evidence>
<comment type="caution">
    <text evidence="7">The sequence shown here is derived from an EMBL/GenBank/DDBJ whole genome shotgun (WGS) entry which is preliminary data.</text>
</comment>
<feature type="chain" id="PRO_5036744963" evidence="4">
    <location>
        <begin position="20"/>
        <end position="518"/>
    </location>
</feature>
<accession>A0A918E0M1</accession>
<evidence type="ECO:0000313" key="8">
    <source>
        <dbReference type="Proteomes" id="UP000641932"/>
    </source>
</evidence>
<dbReference type="Pfam" id="PF00561">
    <property type="entry name" value="Abhydrolase_1"/>
    <property type="match status" value="1"/>
</dbReference>
<keyword evidence="3" id="KW-0378">Hydrolase</keyword>
<reference evidence="7" key="2">
    <citation type="submission" date="2020-09" db="EMBL/GenBank/DDBJ databases">
        <authorList>
            <person name="Sun Q."/>
            <person name="Zhou Y."/>
        </authorList>
    </citation>
    <scope>NUCLEOTIDE SEQUENCE</scope>
    <source>
        <strain evidence="7">CGMCC 4.7201</strain>
    </source>
</reference>
<feature type="signal peptide" evidence="4">
    <location>
        <begin position="1"/>
        <end position="19"/>
    </location>
</feature>
<feature type="domain" description="Peptidase S33 tripeptidyl aminopeptidase-like C-terminal" evidence="6">
    <location>
        <begin position="413"/>
        <end position="516"/>
    </location>
</feature>
<keyword evidence="2 4" id="KW-0732">Signal</keyword>
<name>A0A918E0M1_9ACTN</name>
<dbReference type="EMBL" id="BMMS01000034">
    <property type="protein sequence ID" value="GGO97618.1"/>
    <property type="molecule type" value="Genomic_DNA"/>
</dbReference>
<organism evidence="7 8">
    <name type="scientific">Wenjunlia tyrosinilytica</name>
    <dbReference type="NCBI Taxonomy" id="1544741"/>
    <lineage>
        <taxon>Bacteria</taxon>
        <taxon>Bacillati</taxon>
        <taxon>Actinomycetota</taxon>
        <taxon>Actinomycetes</taxon>
        <taxon>Kitasatosporales</taxon>
        <taxon>Streptomycetaceae</taxon>
        <taxon>Wenjunlia</taxon>
    </lineage>
</organism>
<dbReference type="PANTHER" id="PTHR43248">
    <property type="entry name" value="2-SUCCINYL-6-HYDROXY-2,4-CYCLOHEXADIENE-1-CARBOXYLATE SYNTHASE"/>
    <property type="match status" value="1"/>
</dbReference>
<gene>
    <name evidence="7" type="ORF">GCM10012280_59840</name>
</gene>
<evidence type="ECO:0000256" key="3">
    <source>
        <dbReference type="ARBA" id="ARBA00022801"/>
    </source>
</evidence>
<dbReference type="Gene3D" id="3.40.50.1820">
    <property type="entry name" value="alpha/beta hydrolase"/>
    <property type="match status" value="1"/>
</dbReference>
<evidence type="ECO:0000256" key="4">
    <source>
        <dbReference type="SAM" id="SignalP"/>
    </source>
</evidence>